<evidence type="ECO:0000313" key="3">
    <source>
        <dbReference type="Proteomes" id="UP001501116"/>
    </source>
</evidence>
<accession>A0ABN2QPX3</accession>
<protein>
    <submittedName>
        <fullName evidence="2">Uncharacterized protein</fullName>
    </submittedName>
</protein>
<feature type="region of interest" description="Disordered" evidence="1">
    <location>
        <begin position="20"/>
        <end position="52"/>
    </location>
</feature>
<dbReference type="EMBL" id="BAAANN010000008">
    <property type="protein sequence ID" value="GAA1954658.1"/>
    <property type="molecule type" value="Genomic_DNA"/>
</dbReference>
<comment type="caution">
    <text evidence="2">The sequence shown here is derived from an EMBL/GenBank/DDBJ whole genome shotgun (WGS) entry which is preliminary data.</text>
</comment>
<dbReference type="RefSeq" id="WP_344417068.1">
    <property type="nucleotide sequence ID" value="NZ_BAAANN010000008.1"/>
</dbReference>
<keyword evidence="3" id="KW-1185">Reference proteome</keyword>
<dbReference type="Proteomes" id="UP001501116">
    <property type="component" value="Unassembled WGS sequence"/>
</dbReference>
<sequence length="65" mass="6722">MPNPSDSSSSGTRCLISGVPREQSAGGVDSFATGSRHAKVRSGYDGRMSPVALGTRLPAGWRGML</sequence>
<organism evidence="2 3">
    <name type="scientific">Amycolatopsis minnesotensis</name>
    <dbReference type="NCBI Taxonomy" id="337894"/>
    <lineage>
        <taxon>Bacteria</taxon>
        <taxon>Bacillati</taxon>
        <taxon>Actinomycetota</taxon>
        <taxon>Actinomycetes</taxon>
        <taxon>Pseudonocardiales</taxon>
        <taxon>Pseudonocardiaceae</taxon>
        <taxon>Amycolatopsis</taxon>
    </lineage>
</organism>
<evidence type="ECO:0000313" key="2">
    <source>
        <dbReference type="EMBL" id="GAA1954658.1"/>
    </source>
</evidence>
<name>A0ABN2QPX3_9PSEU</name>
<proteinExistence type="predicted"/>
<reference evidence="2 3" key="1">
    <citation type="journal article" date="2019" name="Int. J. Syst. Evol. Microbiol.">
        <title>The Global Catalogue of Microorganisms (GCM) 10K type strain sequencing project: providing services to taxonomists for standard genome sequencing and annotation.</title>
        <authorList>
            <consortium name="The Broad Institute Genomics Platform"/>
            <consortium name="The Broad Institute Genome Sequencing Center for Infectious Disease"/>
            <person name="Wu L."/>
            <person name="Ma J."/>
        </authorList>
    </citation>
    <scope>NUCLEOTIDE SEQUENCE [LARGE SCALE GENOMIC DNA]</scope>
    <source>
        <strain evidence="2 3">JCM 14545</strain>
    </source>
</reference>
<evidence type="ECO:0000256" key="1">
    <source>
        <dbReference type="SAM" id="MobiDB-lite"/>
    </source>
</evidence>
<gene>
    <name evidence="2" type="ORF">GCM10009754_25280</name>
</gene>